<dbReference type="Pfam" id="PF07690">
    <property type="entry name" value="MFS_1"/>
    <property type="match status" value="2"/>
</dbReference>
<dbReference type="PROSITE" id="PS50850">
    <property type="entry name" value="MFS"/>
    <property type="match status" value="1"/>
</dbReference>
<feature type="transmembrane region" description="Helical" evidence="7">
    <location>
        <begin position="68"/>
        <end position="88"/>
    </location>
</feature>
<feature type="transmembrane region" description="Helical" evidence="7">
    <location>
        <begin position="240"/>
        <end position="260"/>
    </location>
</feature>
<feature type="transmembrane region" description="Helical" evidence="7">
    <location>
        <begin position="45"/>
        <end position="61"/>
    </location>
</feature>
<feature type="transmembrane region" description="Helical" evidence="7">
    <location>
        <begin position="296"/>
        <end position="318"/>
    </location>
</feature>
<evidence type="ECO:0000313" key="10">
    <source>
        <dbReference type="Proteomes" id="UP000812672"/>
    </source>
</evidence>
<evidence type="ECO:0000256" key="4">
    <source>
        <dbReference type="ARBA" id="ARBA00022692"/>
    </source>
</evidence>
<comment type="subcellular location">
    <subcellularLocation>
        <location evidence="1">Cell membrane</location>
        <topology evidence="1">Multi-pass membrane protein</topology>
    </subcellularLocation>
</comment>
<evidence type="ECO:0000256" key="2">
    <source>
        <dbReference type="ARBA" id="ARBA00022448"/>
    </source>
</evidence>
<proteinExistence type="predicted"/>
<keyword evidence="5 7" id="KW-1133">Transmembrane helix</keyword>
<evidence type="ECO:0000256" key="1">
    <source>
        <dbReference type="ARBA" id="ARBA00004651"/>
    </source>
</evidence>
<dbReference type="EMBL" id="JAHLZF010000018">
    <property type="protein sequence ID" value="MBU6081599.1"/>
    <property type="molecule type" value="Genomic_DNA"/>
</dbReference>
<dbReference type="InterPro" id="IPR047200">
    <property type="entry name" value="MFS_YcaD-like"/>
</dbReference>
<dbReference type="InterPro" id="IPR020846">
    <property type="entry name" value="MFS_dom"/>
</dbReference>
<accession>A0ABS6GR58</accession>
<name>A0ABS6GR58_9BACI</name>
<feature type="transmembrane region" description="Helical" evidence="7">
    <location>
        <begin position="330"/>
        <end position="354"/>
    </location>
</feature>
<evidence type="ECO:0000256" key="5">
    <source>
        <dbReference type="ARBA" id="ARBA00022989"/>
    </source>
</evidence>
<dbReference type="InterPro" id="IPR011701">
    <property type="entry name" value="MFS"/>
</dbReference>
<evidence type="ECO:0000259" key="8">
    <source>
        <dbReference type="PROSITE" id="PS50850"/>
    </source>
</evidence>
<keyword evidence="6 7" id="KW-0472">Membrane</keyword>
<dbReference type="Gene3D" id="1.20.1250.20">
    <property type="entry name" value="MFS general substrate transporter like domains"/>
    <property type="match status" value="2"/>
</dbReference>
<dbReference type="CDD" id="cd17477">
    <property type="entry name" value="MFS_YcaD_like"/>
    <property type="match status" value="1"/>
</dbReference>
<evidence type="ECO:0000256" key="7">
    <source>
        <dbReference type="SAM" id="Phobius"/>
    </source>
</evidence>
<dbReference type="InterPro" id="IPR036259">
    <property type="entry name" value="MFS_trans_sf"/>
</dbReference>
<feature type="domain" description="Major facilitator superfamily (MFS) profile" evidence="8">
    <location>
        <begin position="7"/>
        <end position="385"/>
    </location>
</feature>
<dbReference type="Proteomes" id="UP000812672">
    <property type="component" value="Unassembled WGS sequence"/>
</dbReference>
<dbReference type="PANTHER" id="PTHR23521">
    <property type="entry name" value="TRANSPORTER MFS SUPERFAMILY"/>
    <property type="match status" value="1"/>
</dbReference>
<feature type="transmembrane region" description="Helical" evidence="7">
    <location>
        <begin position="360"/>
        <end position="380"/>
    </location>
</feature>
<keyword evidence="10" id="KW-1185">Reference proteome</keyword>
<feature type="transmembrane region" description="Helical" evidence="7">
    <location>
        <begin position="94"/>
        <end position="111"/>
    </location>
</feature>
<feature type="transmembrane region" description="Helical" evidence="7">
    <location>
        <begin position="7"/>
        <end position="33"/>
    </location>
</feature>
<dbReference type="RefSeq" id="WP_144162136.1">
    <property type="nucleotide sequence ID" value="NZ_CP117968.1"/>
</dbReference>
<keyword evidence="2" id="KW-0813">Transport</keyword>
<feature type="transmembrane region" description="Helical" evidence="7">
    <location>
        <begin position="206"/>
        <end position="228"/>
    </location>
</feature>
<evidence type="ECO:0000256" key="6">
    <source>
        <dbReference type="ARBA" id="ARBA00023136"/>
    </source>
</evidence>
<sequence length="391" mass="43156">MSYSARRFAVLVGLVGISGFSQGLLLPLISIIFEQNGISSALNGLHATALYIGILIVSPFLEPPLRKFGYKPVILLGGAVVFIALFSFTLWESMWFWFALRLLIGIGDNILHFGTQTWITTTTPDHKRGTYIAIYGLMFGLGFTIGPLFTQLVEIHQNLPFIISSVLCLFVWLFMFWIRNDYPVDETEFDISSNNTLKRFTNATKIAWIAMLGPFAYGFLETVLHSIFPIYAMRIGIDVALISIIVPCFAGAGIISQIPLGTLSDRIGRKKMLTIVLFGGTAIFLAGTWFDQYLIGLFATFIMAGLLLGSLFSLGIAYMTDLLPKMLLPAGNILCGAAFSIGSITGPIVGGFYLDYFANQSFFLMLALFMAVVSVMMYFFGPKKMKKPINA</sequence>
<protein>
    <submittedName>
        <fullName evidence="9">MFS transporter</fullName>
    </submittedName>
</protein>
<gene>
    <name evidence="9" type="ORF">KQ486_11300</name>
</gene>
<organism evidence="9 10">
    <name type="scientific">Allobacillus halotolerans</name>
    <dbReference type="NCBI Taxonomy" id="570278"/>
    <lineage>
        <taxon>Bacteria</taxon>
        <taxon>Bacillati</taxon>
        <taxon>Bacillota</taxon>
        <taxon>Bacilli</taxon>
        <taxon>Bacillales</taxon>
        <taxon>Bacillaceae</taxon>
        <taxon>Allobacillus</taxon>
    </lineage>
</organism>
<evidence type="ECO:0000313" key="9">
    <source>
        <dbReference type="EMBL" id="MBU6081599.1"/>
    </source>
</evidence>
<reference evidence="9 10" key="1">
    <citation type="journal article" date="2011" name="Int. J. Syst. Evol. Microbiol.">
        <title>Allobacillus halotolerans gen. nov., sp. nov. isolated from shrimp paste.</title>
        <authorList>
            <person name="Sheu S.Y."/>
            <person name="Arun A.B."/>
            <person name="Jiang S.R."/>
            <person name="Young C.C."/>
            <person name="Chen W.M."/>
        </authorList>
    </citation>
    <scope>NUCLEOTIDE SEQUENCE [LARGE SCALE GENOMIC DNA]</scope>
    <source>
        <strain evidence="9 10">LMG 24826</strain>
    </source>
</reference>
<evidence type="ECO:0000256" key="3">
    <source>
        <dbReference type="ARBA" id="ARBA00022475"/>
    </source>
</evidence>
<comment type="caution">
    <text evidence="9">The sequence shown here is derived from an EMBL/GenBank/DDBJ whole genome shotgun (WGS) entry which is preliminary data.</text>
</comment>
<feature type="transmembrane region" description="Helical" evidence="7">
    <location>
        <begin position="132"/>
        <end position="153"/>
    </location>
</feature>
<dbReference type="PANTHER" id="PTHR23521:SF2">
    <property type="entry name" value="TRANSPORTER MFS SUPERFAMILY"/>
    <property type="match status" value="1"/>
</dbReference>
<keyword evidence="3" id="KW-1003">Cell membrane</keyword>
<feature type="transmembrane region" description="Helical" evidence="7">
    <location>
        <begin position="159"/>
        <end position="178"/>
    </location>
</feature>
<feature type="transmembrane region" description="Helical" evidence="7">
    <location>
        <begin position="272"/>
        <end position="290"/>
    </location>
</feature>
<keyword evidence="4 7" id="KW-0812">Transmembrane</keyword>
<dbReference type="SUPFAM" id="SSF103473">
    <property type="entry name" value="MFS general substrate transporter"/>
    <property type="match status" value="1"/>
</dbReference>